<dbReference type="AlphaFoldDB" id="A0A1J4K9Q3"/>
<feature type="transmembrane region" description="Helical" evidence="1">
    <location>
        <begin position="199"/>
        <end position="224"/>
    </location>
</feature>
<accession>A0A1J4K9Q3</accession>
<evidence type="ECO:0008006" key="4">
    <source>
        <dbReference type="Google" id="ProtNLM"/>
    </source>
</evidence>
<gene>
    <name evidence="2" type="ORF">TRFO_05553</name>
</gene>
<evidence type="ECO:0000256" key="1">
    <source>
        <dbReference type="SAM" id="Phobius"/>
    </source>
</evidence>
<evidence type="ECO:0000313" key="3">
    <source>
        <dbReference type="Proteomes" id="UP000179807"/>
    </source>
</evidence>
<dbReference type="VEuPathDB" id="TrichDB:TRFO_05553"/>
<evidence type="ECO:0000313" key="2">
    <source>
        <dbReference type="EMBL" id="OHT06366.1"/>
    </source>
</evidence>
<keyword evidence="1" id="KW-0812">Transmembrane</keyword>
<organism evidence="2 3">
    <name type="scientific">Tritrichomonas foetus</name>
    <dbReference type="NCBI Taxonomy" id="1144522"/>
    <lineage>
        <taxon>Eukaryota</taxon>
        <taxon>Metamonada</taxon>
        <taxon>Parabasalia</taxon>
        <taxon>Tritrichomonadida</taxon>
        <taxon>Tritrichomonadidae</taxon>
        <taxon>Tritrichomonas</taxon>
    </lineage>
</organism>
<reference evidence="2" key="1">
    <citation type="submission" date="2016-10" db="EMBL/GenBank/DDBJ databases">
        <authorList>
            <person name="Benchimol M."/>
            <person name="Almeida L.G."/>
            <person name="Vasconcelos A.T."/>
            <person name="Perreira-Neves A."/>
            <person name="Rosa I.A."/>
            <person name="Tasca T."/>
            <person name="Bogo M.R."/>
            <person name="de Souza W."/>
        </authorList>
    </citation>
    <scope>NUCLEOTIDE SEQUENCE [LARGE SCALE GENOMIC DNA]</scope>
    <source>
        <strain evidence="2">K</strain>
    </source>
</reference>
<feature type="transmembrane region" description="Helical" evidence="1">
    <location>
        <begin position="169"/>
        <end position="187"/>
    </location>
</feature>
<feature type="transmembrane region" description="Helical" evidence="1">
    <location>
        <begin position="81"/>
        <end position="104"/>
    </location>
</feature>
<feature type="transmembrane region" description="Helical" evidence="1">
    <location>
        <begin position="12"/>
        <end position="32"/>
    </location>
</feature>
<dbReference type="GeneID" id="94827261"/>
<keyword evidence="1" id="KW-1133">Transmembrane helix</keyword>
<comment type="caution">
    <text evidence="2">The sequence shown here is derived from an EMBL/GenBank/DDBJ whole genome shotgun (WGS) entry which is preliminary data.</text>
</comment>
<name>A0A1J4K9Q3_9EUKA</name>
<keyword evidence="3" id="KW-1185">Reference proteome</keyword>
<feature type="transmembrane region" description="Helical" evidence="1">
    <location>
        <begin position="52"/>
        <end position="69"/>
    </location>
</feature>
<dbReference type="EMBL" id="MLAK01000727">
    <property type="protein sequence ID" value="OHT06366.1"/>
    <property type="molecule type" value="Genomic_DNA"/>
</dbReference>
<dbReference type="Proteomes" id="UP000179807">
    <property type="component" value="Unassembled WGS sequence"/>
</dbReference>
<dbReference type="RefSeq" id="XP_068359502.1">
    <property type="nucleotide sequence ID" value="XM_068492557.1"/>
</dbReference>
<feature type="transmembrane region" description="Helical" evidence="1">
    <location>
        <begin position="125"/>
        <end position="149"/>
    </location>
</feature>
<proteinExistence type="predicted"/>
<feature type="transmembrane region" description="Helical" evidence="1">
    <location>
        <begin position="236"/>
        <end position="259"/>
    </location>
</feature>
<keyword evidence="1" id="KW-0472">Membrane</keyword>
<sequence length="281" mass="32140">MGKYTNDQVGWIITCSILSVMFFILLVVYLYFSRNDFRKPTQPLTKASYITYILAVLFRSIGYACQAGILGLSDSILHERIYMFISSFPGYMTAAAYCIIFFSWCSICIECMEKKTTKMFERIRIILIILLAIIIVFFISIIIVIFNISQKHIGLINTIEAAFAIFRDIAVSVAFVGYLISIWKLFVNPCSFLDNYESTITTLCVTITSALIVRVISILVYSILRSQNKTCFLDSSKYLCIFIIEQLLSEFFPLGVICLSRVLADKNRATDDPDYDFRQFA</sequence>
<protein>
    <recommendedName>
        <fullName evidence="4">THH1/TOM1/TOM3 domain-containing protein</fullName>
    </recommendedName>
</protein>